<sequence>MQRIVYLLAYPFLWGVSRLPFPLLYLLSDGLFFLLYRVVRYRRKVVSENLSLAFPEKTDAERRVIEKNFYIHLCDVFMEMVKTMGISKEELHKRYAFTHLEVIHSLEAKGKSIMLLAPHYASWEWAFALEPFVKGEGFGVYQPLTNRYFDRWARRTRKKFGTTLITTRETSQQITRNRQEGRLAFYGMLIDQSPMLAKAQYWAPFMGVRVPMHTGAEYLCKKMDLPVIYMKVRKLKRGYYEASFKLLSENPGEVPDFQITDAFFREVEKSIREAPEYYFWTHKRWKHRNKAPREGNAGTGK</sequence>
<dbReference type="EMBL" id="JAMXIB010000001">
    <property type="protein sequence ID" value="MCO5723473.1"/>
    <property type="molecule type" value="Genomic_DNA"/>
</dbReference>
<accession>A0ABT1AVU9</accession>
<name>A0ABT1AVU9_9FLAO</name>
<dbReference type="RefSeq" id="WP_252739849.1">
    <property type="nucleotide sequence ID" value="NZ_JAMXIB010000001.1"/>
</dbReference>
<dbReference type="PIRSF" id="PIRSF026649">
    <property type="entry name" value="MsbB"/>
    <property type="match status" value="1"/>
</dbReference>
<evidence type="ECO:0000256" key="3">
    <source>
        <dbReference type="ARBA" id="ARBA00022519"/>
    </source>
</evidence>
<dbReference type="CDD" id="cd07984">
    <property type="entry name" value="LPLAT_LABLAT-like"/>
    <property type="match status" value="1"/>
</dbReference>
<evidence type="ECO:0000256" key="1">
    <source>
        <dbReference type="ARBA" id="ARBA00004533"/>
    </source>
</evidence>
<comment type="caution">
    <text evidence="7">The sequence shown here is derived from an EMBL/GenBank/DDBJ whole genome shotgun (WGS) entry which is preliminary data.</text>
</comment>
<dbReference type="GO" id="GO:0016746">
    <property type="term" value="F:acyltransferase activity"/>
    <property type="evidence" value="ECO:0007669"/>
    <property type="project" value="UniProtKB-KW"/>
</dbReference>
<keyword evidence="2" id="KW-1003">Cell membrane</keyword>
<keyword evidence="8" id="KW-1185">Reference proteome</keyword>
<reference evidence="7 8" key="1">
    <citation type="submission" date="2022-06" db="EMBL/GenBank/DDBJ databases">
        <authorList>
            <person name="Xuan X."/>
        </authorList>
    </citation>
    <scope>NUCLEOTIDE SEQUENCE [LARGE SCALE GENOMIC DNA]</scope>
    <source>
        <strain evidence="7 8">2V75</strain>
    </source>
</reference>
<keyword evidence="4" id="KW-0808">Transferase</keyword>
<organism evidence="7 8">
    <name type="scientific">Robiginitalea marina</name>
    <dbReference type="NCBI Taxonomy" id="2954105"/>
    <lineage>
        <taxon>Bacteria</taxon>
        <taxon>Pseudomonadati</taxon>
        <taxon>Bacteroidota</taxon>
        <taxon>Flavobacteriia</taxon>
        <taxon>Flavobacteriales</taxon>
        <taxon>Flavobacteriaceae</taxon>
        <taxon>Robiginitalea</taxon>
    </lineage>
</organism>
<evidence type="ECO:0000313" key="7">
    <source>
        <dbReference type="EMBL" id="MCO5723473.1"/>
    </source>
</evidence>
<keyword evidence="5" id="KW-0472">Membrane</keyword>
<evidence type="ECO:0000256" key="6">
    <source>
        <dbReference type="ARBA" id="ARBA00023315"/>
    </source>
</evidence>
<evidence type="ECO:0000313" key="8">
    <source>
        <dbReference type="Proteomes" id="UP001206312"/>
    </source>
</evidence>
<keyword evidence="6 7" id="KW-0012">Acyltransferase</keyword>
<evidence type="ECO:0000256" key="4">
    <source>
        <dbReference type="ARBA" id="ARBA00022679"/>
    </source>
</evidence>
<dbReference type="PANTHER" id="PTHR30606">
    <property type="entry name" value="LIPID A BIOSYNTHESIS LAUROYL ACYLTRANSFERASE"/>
    <property type="match status" value="1"/>
</dbReference>
<dbReference type="PANTHER" id="PTHR30606:SF10">
    <property type="entry name" value="PHOSPHATIDYLINOSITOL MANNOSIDE ACYLTRANSFERASE"/>
    <property type="match status" value="1"/>
</dbReference>
<proteinExistence type="predicted"/>
<gene>
    <name evidence="7" type="ORF">NG653_01310</name>
</gene>
<comment type="subcellular location">
    <subcellularLocation>
        <location evidence="1">Cell inner membrane</location>
    </subcellularLocation>
</comment>
<evidence type="ECO:0000256" key="5">
    <source>
        <dbReference type="ARBA" id="ARBA00023136"/>
    </source>
</evidence>
<protein>
    <submittedName>
        <fullName evidence="7">Lysophospholipid acyltransferase family protein</fullName>
    </submittedName>
</protein>
<keyword evidence="3" id="KW-0997">Cell inner membrane</keyword>
<evidence type="ECO:0000256" key="2">
    <source>
        <dbReference type="ARBA" id="ARBA00022475"/>
    </source>
</evidence>
<dbReference type="Pfam" id="PF03279">
    <property type="entry name" value="Lip_A_acyltrans"/>
    <property type="match status" value="1"/>
</dbReference>
<dbReference type="Proteomes" id="UP001206312">
    <property type="component" value="Unassembled WGS sequence"/>
</dbReference>
<dbReference type="InterPro" id="IPR004960">
    <property type="entry name" value="LipA_acyltrans"/>
</dbReference>